<proteinExistence type="inferred from homology"/>
<evidence type="ECO:0000313" key="3">
    <source>
        <dbReference type="EMBL" id="ADB50366.1"/>
    </source>
</evidence>
<dbReference type="InterPro" id="IPR002347">
    <property type="entry name" value="SDR_fam"/>
</dbReference>
<dbReference type="SUPFAM" id="SSF51735">
    <property type="entry name" value="NAD(P)-binding Rossmann-fold domains"/>
    <property type="match status" value="1"/>
</dbReference>
<dbReference type="PANTHER" id="PTHR43477">
    <property type="entry name" value="DIHYDROANTICAPSIN 7-DEHYDROGENASE"/>
    <property type="match status" value="1"/>
</dbReference>
<dbReference type="InterPro" id="IPR051122">
    <property type="entry name" value="SDR_DHRS6-like"/>
</dbReference>
<reference evidence="3 4" key="1">
    <citation type="journal article" date="2010" name="Stand. Genomic Sci.">
        <title>Complete genome sequence of Conexibacter woesei type strain (ID131577).</title>
        <authorList>
            <person name="Pukall R."/>
            <person name="Lapidus A."/>
            <person name="Glavina Del Rio T."/>
            <person name="Copeland A."/>
            <person name="Tice H."/>
            <person name="Cheng J.-F."/>
            <person name="Lucas S."/>
            <person name="Chen F."/>
            <person name="Nolan M."/>
            <person name="Bruce D."/>
            <person name="Goodwin L."/>
            <person name="Pitluck S."/>
            <person name="Mavromatis K."/>
            <person name="Ivanova N."/>
            <person name="Ovchinnikova G."/>
            <person name="Pati A."/>
            <person name="Chen A."/>
            <person name="Palaniappan K."/>
            <person name="Land M."/>
            <person name="Hauser L."/>
            <person name="Chang Y.-J."/>
            <person name="Jeffries C.D."/>
            <person name="Chain P."/>
            <person name="Meincke L."/>
            <person name="Sims D."/>
            <person name="Brettin T."/>
            <person name="Detter J.C."/>
            <person name="Rohde M."/>
            <person name="Goeker M."/>
            <person name="Bristow J."/>
            <person name="Eisen J.A."/>
            <person name="Markowitz V."/>
            <person name="Kyrpides N.C."/>
            <person name="Klenk H.-P."/>
            <person name="Hugenholtz P."/>
        </authorList>
    </citation>
    <scope>NUCLEOTIDE SEQUENCE [LARGE SCALE GENOMIC DNA]</scope>
    <source>
        <strain evidence="4">DSM 14684 / CIP 108061 / JCM 11494 / NBRC 100937 / ID131577</strain>
    </source>
</reference>
<dbReference type="InterPro" id="IPR036291">
    <property type="entry name" value="NAD(P)-bd_dom_sf"/>
</dbReference>
<reference evidence="4" key="2">
    <citation type="submission" date="2010-01" db="EMBL/GenBank/DDBJ databases">
        <title>The complete genome of Conexibacter woesei DSM 14684.</title>
        <authorList>
            <consortium name="US DOE Joint Genome Institute (JGI-PGF)"/>
            <person name="Lucas S."/>
            <person name="Copeland A."/>
            <person name="Lapidus A."/>
            <person name="Glavina del Rio T."/>
            <person name="Dalin E."/>
            <person name="Tice H."/>
            <person name="Bruce D."/>
            <person name="Goodwin L."/>
            <person name="Pitluck S."/>
            <person name="Kyrpides N."/>
            <person name="Mavromatis K."/>
            <person name="Ivanova N."/>
            <person name="Mikhailova N."/>
            <person name="Chertkov O."/>
            <person name="Brettin T."/>
            <person name="Detter J.C."/>
            <person name="Han C."/>
            <person name="Larimer F."/>
            <person name="Land M."/>
            <person name="Hauser L."/>
            <person name="Markowitz V."/>
            <person name="Cheng J.-F."/>
            <person name="Hugenholtz P."/>
            <person name="Woyke T."/>
            <person name="Wu D."/>
            <person name="Pukall R."/>
            <person name="Steenblock K."/>
            <person name="Schneider S."/>
            <person name="Klenk H.-P."/>
            <person name="Eisen J.A."/>
        </authorList>
    </citation>
    <scope>NUCLEOTIDE SEQUENCE [LARGE SCALE GENOMIC DNA]</scope>
    <source>
        <strain evidence="4">DSM 14684 / CIP 108061 / JCM 11494 / NBRC 100937 / ID131577</strain>
    </source>
</reference>
<dbReference type="RefSeq" id="WP_012933417.1">
    <property type="nucleotide sequence ID" value="NC_013739.1"/>
</dbReference>
<evidence type="ECO:0000256" key="2">
    <source>
        <dbReference type="ARBA" id="ARBA00023002"/>
    </source>
</evidence>
<dbReference type="Pfam" id="PF13561">
    <property type="entry name" value="adh_short_C2"/>
    <property type="match status" value="1"/>
</dbReference>
<dbReference type="AlphaFoldDB" id="D3F386"/>
<dbReference type="STRING" id="469383.Cwoe_1940"/>
<dbReference type="GO" id="GO:0016491">
    <property type="term" value="F:oxidoreductase activity"/>
    <property type="evidence" value="ECO:0007669"/>
    <property type="project" value="UniProtKB-KW"/>
</dbReference>
<dbReference type="HOGENOM" id="CLU_1346983_0_0_11"/>
<dbReference type="eggNOG" id="COG0623">
    <property type="taxonomic scope" value="Bacteria"/>
</dbReference>
<protein>
    <submittedName>
        <fullName evidence="3">Short-chain dehydrogenase/reductase SDR</fullName>
    </submittedName>
</protein>
<evidence type="ECO:0000256" key="1">
    <source>
        <dbReference type="ARBA" id="ARBA00006484"/>
    </source>
</evidence>
<comment type="similarity">
    <text evidence="1">Belongs to the short-chain dehydrogenases/reductases (SDR) family.</text>
</comment>
<organism evidence="3 4">
    <name type="scientific">Conexibacter woesei (strain DSM 14684 / CCUG 47730 / CIP 108061 / JCM 11494 / NBRC 100937 / ID131577)</name>
    <dbReference type="NCBI Taxonomy" id="469383"/>
    <lineage>
        <taxon>Bacteria</taxon>
        <taxon>Bacillati</taxon>
        <taxon>Actinomycetota</taxon>
        <taxon>Thermoleophilia</taxon>
        <taxon>Solirubrobacterales</taxon>
        <taxon>Conexibacteraceae</taxon>
        <taxon>Conexibacter</taxon>
    </lineage>
</organism>
<keyword evidence="4" id="KW-1185">Reference proteome</keyword>
<dbReference type="KEGG" id="cwo:Cwoe_1940"/>
<dbReference type="Gene3D" id="3.40.50.720">
    <property type="entry name" value="NAD(P)-binding Rossmann-like Domain"/>
    <property type="match status" value="1"/>
</dbReference>
<accession>D3F386</accession>
<sequence length="203" mass="20423">MRYRLISLHPALAQACDARLSSAGHEPAGGLGDADALVVGIGAPDLGSALLDVDERAWEETIGRARTAFAAVRDLARALIEREASGRVVVVVDPPVLRAAERTGLTAVAGAFLSTIAEVAAVDLGPRGIAVNVVVAGWMAPAPPALAGGVPLGRLADPDEVASACAFLVSPDQAAYVNGATLAVDGGWFVTKAEGGNPLTSGA</sequence>
<keyword evidence="2" id="KW-0560">Oxidoreductase</keyword>
<dbReference type="PROSITE" id="PS51257">
    <property type="entry name" value="PROKAR_LIPOPROTEIN"/>
    <property type="match status" value="1"/>
</dbReference>
<dbReference type="PANTHER" id="PTHR43477:SF1">
    <property type="entry name" value="DIHYDROANTICAPSIN 7-DEHYDROGENASE"/>
    <property type="match status" value="1"/>
</dbReference>
<dbReference type="PRINTS" id="PR00081">
    <property type="entry name" value="GDHRDH"/>
</dbReference>
<dbReference type="EMBL" id="CP001854">
    <property type="protein sequence ID" value="ADB50366.1"/>
    <property type="molecule type" value="Genomic_DNA"/>
</dbReference>
<evidence type="ECO:0000313" key="4">
    <source>
        <dbReference type="Proteomes" id="UP000008229"/>
    </source>
</evidence>
<gene>
    <name evidence="3" type="ordered locus">Cwoe_1940</name>
</gene>
<dbReference type="Proteomes" id="UP000008229">
    <property type="component" value="Chromosome"/>
</dbReference>
<dbReference type="OrthoDB" id="3542748at2"/>
<name>D3F386_CONWI</name>